<evidence type="ECO:0000256" key="3">
    <source>
        <dbReference type="PIRSR" id="PIRSR000193-1"/>
    </source>
</evidence>
<keyword evidence="7" id="KW-1185">Reference proteome</keyword>
<dbReference type="PROSITE" id="PS00521">
    <property type="entry name" value="P5CR"/>
    <property type="match status" value="1"/>
</dbReference>
<dbReference type="Gene3D" id="3.40.50.720">
    <property type="entry name" value="NAD(P)-binding Rossmann-like Domain"/>
    <property type="match status" value="1"/>
</dbReference>
<accession>A0A2V2YPI3</accession>
<evidence type="ECO:0000313" key="7">
    <source>
        <dbReference type="Proteomes" id="UP000246635"/>
    </source>
</evidence>
<proteinExistence type="inferred from homology"/>
<comment type="catalytic activity">
    <reaction evidence="2">
        <text>L-proline + NAD(+) = (S)-1-pyrroline-5-carboxylate + NADH + 2 H(+)</text>
        <dbReference type="Rhea" id="RHEA:14105"/>
        <dbReference type="ChEBI" id="CHEBI:15378"/>
        <dbReference type="ChEBI" id="CHEBI:17388"/>
        <dbReference type="ChEBI" id="CHEBI:57540"/>
        <dbReference type="ChEBI" id="CHEBI:57945"/>
        <dbReference type="ChEBI" id="CHEBI:60039"/>
        <dbReference type="EC" id="1.5.1.2"/>
    </reaction>
</comment>
<dbReference type="OrthoDB" id="9805754at2"/>
<feature type="binding site" evidence="3">
    <location>
        <position position="56"/>
    </location>
    <ligand>
        <name>NADPH</name>
        <dbReference type="ChEBI" id="CHEBI:57783"/>
    </ligand>
</feature>
<dbReference type="EMBL" id="QGTQ01000018">
    <property type="protein sequence ID" value="PWV98410.1"/>
    <property type="molecule type" value="Genomic_DNA"/>
</dbReference>
<sequence>MNVGFIGTGSMGSLLIGAFITSGALKPSQIAASNRTIAKVESLAIQYPGLRVKSTNVEAALGRDIVFLCIKPHEFHSVLADIRDSLRQEQLVVSITSPVMLAQLEDWLPCKAAKVIPSITNHVGSGATLCMYGSRVKDTDRERLEQLLRHISEPIRIDEQYTRIVSDLSSCGPAFFAFFVQRFVEAAVEETGISHEDALAVASAMLLGTGRLLTEGGMTPEQIQERVAVPGGITAKALELLNLDCDGMFNRLIRTTHAKYKEDANKVATSLYGEEVNGQ</sequence>
<keyword evidence="2 3" id="KW-0521">NADP</keyword>
<dbReference type="EC" id="1.5.1.2" evidence="2"/>
<dbReference type="NCBIfam" id="NF005814">
    <property type="entry name" value="PRK07680.1"/>
    <property type="match status" value="1"/>
</dbReference>
<evidence type="ECO:0000313" key="6">
    <source>
        <dbReference type="EMBL" id="PWV98410.1"/>
    </source>
</evidence>
<name>A0A2V2YPI3_9BACL</name>
<dbReference type="PANTHER" id="PTHR11645">
    <property type="entry name" value="PYRROLINE-5-CARBOXYLATE REDUCTASE"/>
    <property type="match status" value="1"/>
</dbReference>
<dbReference type="SUPFAM" id="SSF51735">
    <property type="entry name" value="NAD(P)-binding Rossmann-fold domains"/>
    <property type="match status" value="1"/>
</dbReference>
<feature type="domain" description="Pyrroline-5-carboxylate reductase dimerisation" evidence="5">
    <location>
        <begin position="159"/>
        <end position="262"/>
    </location>
</feature>
<dbReference type="InterPro" id="IPR029036">
    <property type="entry name" value="P5CR_dimer"/>
</dbReference>
<dbReference type="Gene3D" id="1.10.3730.10">
    <property type="entry name" value="ProC C-terminal domain-like"/>
    <property type="match status" value="1"/>
</dbReference>
<comment type="subcellular location">
    <subcellularLocation>
        <location evidence="2">Cytoplasm</location>
    </subcellularLocation>
</comment>
<dbReference type="Proteomes" id="UP000246635">
    <property type="component" value="Unassembled WGS sequence"/>
</dbReference>
<comment type="catalytic activity">
    <reaction evidence="2">
        <text>L-proline + NADP(+) = (S)-1-pyrroline-5-carboxylate + NADPH + 2 H(+)</text>
        <dbReference type="Rhea" id="RHEA:14109"/>
        <dbReference type="ChEBI" id="CHEBI:15378"/>
        <dbReference type="ChEBI" id="CHEBI:17388"/>
        <dbReference type="ChEBI" id="CHEBI:57783"/>
        <dbReference type="ChEBI" id="CHEBI:58349"/>
        <dbReference type="ChEBI" id="CHEBI:60039"/>
        <dbReference type="EC" id="1.5.1.2"/>
    </reaction>
</comment>
<feature type="domain" description="Pyrroline-5-carboxylate reductase catalytic N-terminal" evidence="4">
    <location>
        <begin position="3"/>
        <end position="97"/>
    </location>
</feature>
<keyword evidence="2" id="KW-0560">Oxidoreductase</keyword>
<dbReference type="InterPro" id="IPR036291">
    <property type="entry name" value="NAD(P)-bd_dom_sf"/>
</dbReference>
<reference evidence="6 7" key="1">
    <citation type="submission" date="2018-05" db="EMBL/GenBank/DDBJ databases">
        <title>Genomic Encyclopedia of Type Strains, Phase III (KMG-III): the genomes of soil and plant-associated and newly described type strains.</title>
        <authorList>
            <person name="Whitman W."/>
        </authorList>
    </citation>
    <scope>NUCLEOTIDE SEQUENCE [LARGE SCALE GENOMIC DNA]</scope>
    <source>
        <strain evidence="6 7">CECT 5696</strain>
    </source>
</reference>
<keyword evidence="2" id="KW-0028">Amino-acid biosynthesis</keyword>
<comment type="function">
    <text evidence="2">Catalyzes the reduction of 1-pyrroline-5-carboxylate (PCA) to L-proline.</text>
</comment>
<dbReference type="GO" id="GO:0055129">
    <property type="term" value="P:L-proline biosynthetic process"/>
    <property type="evidence" value="ECO:0007669"/>
    <property type="project" value="UniProtKB-UniRule"/>
</dbReference>
<evidence type="ECO:0000256" key="1">
    <source>
        <dbReference type="ARBA" id="ARBA00005525"/>
    </source>
</evidence>
<dbReference type="InterPro" id="IPR008927">
    <property type="entry name" value="6-PGluconate_DH-like_C_sf"/>
</dbReference>
<dbReference type="Pfam" id="PF14748">
    <property type="entry name" value="P5CR_dimer"/>
    <property type="match status" value="1"/>
</dbReference>
<dbReference type="UniPathway" id="UPA00098">
    <property type="reaction ID" value="UER00361"/>
</dbReference>
<organism evidence="6 7">
    <name type="scientific">Paenibacillus cellulosilyticus</name>
    <dbReference type="NCBI Taxonomy" id="375489"/>
    <lineage>
        <taxon>Bacteria</taxon>
        <taxon>Bacillati</taxon>
        <taxon>Bacillota</taxon>
        <taxon>Bacilli</taxon>
        <taxon>Bacillales</taxon>
        <taxon>Paenibacillaceae</taxon>
        <taxon>Paenibacillus</taxon>
    </lineage>
</organism>
<dbReference type="GO" id="GO:0005737">
    <property type="term" value="C:cytoplasm"/>
    <property type="evidence" value="ECO:0007669"/>
    <property type="project" value="UniProtKB-SubCell"/>
</dbReference>
<dbReference type="RefSeq" id="WP_110045625.1">
    <property type="nucleotide sequence ID" value="NZ_CP054609.1"/>
</dbReference>
<keyword evidence="2" id="KW-0963">Cytoplasm</keyword>
<comment type="similarity">
    <text evidence="1 2">Belongs to the pyrroline-5-carboxylate reductase family.</text>
</comment>
<comment type="caution">
    <text evidence="6">The sequence shown here is derived from an EMBL/GenBank/DDBJ whole genome shotgun (WGS) entry which is preliminary data.</text>
</comment>
<comment type="pathway">
    <text evidence="2">Amino-acid biosynthesis; L-proline biosynthesis; L-proline from L-glutamate 5-semialdehyde: step 1/1.</text>
</comment>
<protein>
    <recommendedName>
        <fullName evidence="2">Pyrroline-5-carboxylate reductase</fullName>
        <shortName evidence="2">P5C reductase</shortName>
        <shortName evidence="2">P5CR</shortName>
        <ecNumber evidence="2">1.5.1.2</ecNumber>
    </recommendedName>
    <alternativeName>
        <fullName evidence="2">PCA reductase</fullName>
    </alternativeName>
</protein>
<dbReference type="InterPro" id="IPR028939">
    <property type="entry name" value="P5C_Rdtase_cat_N"/>
</dbReference>
<keyword evidence="2" id="KW-0641">Proline biosynthesis</keyword>
<dbReference type="InterPro" id="IPR053790">
    <property type="entry name" value="P5CR-like_CS"/>
</dbReference>
<dbReference type="SUPFAM" id="SSF48179">
    <property type="entry name" value="6-phosphogluconate dehydrogenase C-terminal domain-like"/>
    <property type="match status" value="1"/>
</dbReference>
<evidence type="ECO:0000259" key="5">
    <source>
        <dbReference type="Pfam" id="PF14748"/>
    </source>
</evidence>
<gene>
    <name evidence="2" type="primary">proC</name>
    <name evidence="6" type="ORF">DFQ01_11844</name>
</gene>
<dbReference type="PANTHER" id="PTHR11645:SF51">
    <property type="entry name" value="COME OPERON PROTEIN 4"/>
    <property type="match status" value="1"/>
</dbReference>
<dbReference type="Pfam" id="PF03807">
    <property type="entry name" value="F420_oxidored"/>
    <property type="match status" value="1"/>
</dbReference>
<evidence type="ECO:0000256" key="2">
    <source>
        <dbReference type="HAMAP-Rule" id="MF_01925"/>
    </source>
</evidence>
<dbReference type="AlphaFoldDB" id="A0A2V2YPI3"/>
<evidence type="ECO:0000259" key="4">
    <source>
        <dbReference type="Pfam" id="PF03807"/>
    </source>
</evidence>
<dbReference type="GO" id="GO:0004735">
    <property type="term" value="F:pyrroline-5-carboxylate reductase activity"/>
    <property type="evidence" value="ECO:0007669"/>
    <property type="project" value="UniProtKB-UniRule"/>
</dbReference>
<dbReference type="PIRSF" id="PIRSF000193">
    <property type="entry name" value="Pyrrol-5-carb_rd"/>
    <property type="match status" value="1"/>
</dbReference>
<feature type="binding site" evidence="3">
    <location>
        <begin position="6"/>
        <end position="11"/>
    </location>
    <ligand>
        <name>NADP(+)</name>
        <dbReference type="ChEBI" id="CHEBI:58349"/>
    </ligand>
</feature>
<dbReference type="InterPro" id="IPR000304">
    <property type="entry name" value="Pyrroline-COOH_reductase"/>
</dbReference>
<dbReference type="HAMAP" id="MF_01925">
    <property type="entry name" value="P5C_reductase"/>
    <property type="match status" value="1"/>
</dbReference>